<dbReference type="InterPro" id="IPR058792">
    <property type="entry name" value="Beta-barrel_RND_2"/>
</dbReference>
<dbReference type="NCBIfam" id="TIGR01730">
    <property type="entry name" value="RND_mfp"/>
    <property type="match status" value="1"/>
</dbReference>
<keyword evidence="3" id="KW-0732">Signal</keyword>
<dbReference type="FunFam" id="2.40.30.170:FF:000010">
    <property type="entry name" value="Efflux RND transporter periplasmic adaptor subunit"/>
    <property type="match status" value="1"/>
</dbReference>
<evidence type="ECO:0000256" key="4">
    <source>
        <dbReference type="ARBA" id="ARBA00023065"/>
    </source>
</evidence>
<proteinExistence type="inferred from homology"/>
<protein>
    <submittedName>
        <fullName evidence="9">HlyD family secretion protein</fullName>
    </submittedName>
</protein>
<dbReference type="GO" id="GO:0016020">
    <property type="term" value="C:membrane"/>
    <property type="evidence" value="ECO:0007669"/>
    <property type="project" value="InterPro"/>
</dbReference>
<feature type="domain" description="CzcB-like C-terminal circularly permuted SH3-like" evidence="8">
    <location>
        <begin position="337"/>
        <end position="397"/>
    </location>
</feature>
<keyword evidence="2" id="KW-0813">Transport</keyword>
<evidence type="ECO:0000259" key="6">
    <source>
        <dbReference type="Pfam" id="PF25919"/>
    </source>
</evidence>
<evidence type="ECO:0000259" key="8">
    <source>
        <dbReference type="Pfam" id="PF25975"/>
    </source>
</evidence>
<evidence type="ECO:0000256" key="5">
    <source>
        <dbReference type="SAM" id="MobiDB-lite"/>
    </source>
</evidence>
<evidence type="ECO:0000259" key="7">
    <source>
        <dbReference type="Pfam" id="PF25954"/>
    </source>
</evidence>
<dbReference type="Pfam" id="PF25975">
    <property type="entry name" value="CzcB_C"/>
    <property type="match status" value="1"/>
</dbReference>
<evidence type="ECO:0000313" key="9">
    <source>
        <dbReference type="EMBL" id="AVP97236.1"/>
    </source>
</evidence>
<dbReference type="Gene3D" id="2.40.420.20">
    <property type="match status" value="1"/>
</dbReference>
<dbReference type="EMBL" id="CP027860">
    <property type="protein sequence ID" value="AVP97236.1"/>
    <property type="molecule type" value="Genomic_DNA"/>
</dbReference>
<dbReference type="GO" id="GO:0030288">
    <property type="term" value="C:outer membrane-bounded periplasmic space"/>
    <property type="evidence" value="ECO:0007669"/>
    <property type="project" value="TreeGrafter"/>
</dbReference>
<dbReference type="Gene3D" id="2.40.50.100">
    <property type="match status" value="1"/>
</dbReference>
<dbReference type="PANTHER" id="PTHR30097:SF4">
    <property type="entry name" value="SLR6042 PROTEIN"/>
    <property type="match status" value="1"/>
</dbReference>
<name>A0A2P1PQW1_9GAMM</name>
<dbReference type="SUPFAM" id="SSF111369">
    <property type="entry name" value="HlyD-like secretion proteins"/>
    <property type="match status" value="1"/>
</dbReference>
<dbReference type="InterPro" id="IPR058649">
    <property type="entry name" value="CzcB_C"/>
</dbReference>
<dbReference type="GO" id="GO:0022857">
    <property type="term" value="F:transmembrane transporter activity"/>
    <property type="evidence" value="ECO:0007669"/>
    <property type="project" value="InterPro"/>
</dbReference>
<dbReference type="OrthoDB" id="9806939at2"/>
<reference evidence="9 10" key="1">
    <citation type="submission" date="2018-03" db="EMBL/GenBank/DDBJ databases">
        <title>Ahniella affigens gen. nov., sp. nov., a gammaproteobacterium isolated from sandy soil near a stream.</title>
        <authorList>
            <person name="Ko Y."/>
            <person name="Kim J.-H."/>
        </authorList>
    </citation>
    <scope>NUCLEOTIDE SEQUENCE [LARGE SCALE GENOMIC DNA]</scope>
    <source>
        <strain evidence="9 10">D13</strain>
    </source>
</reference>
<dbReference type="PANTHER" id="PTHR30097">
    <property type="entry name" value="CATION EFFLUX SYSTEM PROTEIN CUSB"/>
    <property type="match status" value="1"/>
</dbReference>
<sequence>MSTWMKFILALSLAIALTGAWWLGRFSAGSTAPAAASVDPTDARDILYYRNPMGLADTSAVPKKDSMGMDYIPVYADQAPMAPGSVALTPEKVQRLGVQTAPATRTRLAQTVRASATVEVDETKQFVVAPRFEGWIETLYANQTGLAVKRGQTLAALYSPELFAALEEARIAEAAAAKLDATDPSSAATMRRLRDASRTRLSNWQVSDAALDAAGKGRLLLKAPANAVVVEKLVVQGDRFEPGQTILRLADLSTVWVVANVPAGQLGRLAVGDAATFTTPSAPGREFAGQVTFLEPILDRASRSVRVRIALANADGVLRPGLFGDALLTSTPGEPSIVVPRSAILDSGTRQIALVEVGPGRFEPREVRLGARSGDRVAVLDGLRDGETVVTYGNFLIDAESNLGAAMQGMSHGAQSAVDTGAETNHSGHDDTASATKGNATRDAADQGTPSPAHSNHGEAN</sequence>
<dbReference type="Pfam" id="PF25919">
    <property type="entry name" value="BSH_CusB"/>
    <property type="match status" value="1"/>
</dbReference>
<keyword evidence="10" id="KW-1185">Reference proteome</keyword>
<evidence type="ECO:0000313" key="10">
    <source>
        <dbReference type="Proteomes" id="UP000241074"/>
    </source>
</evidence>
<evidence type="ECO:0000256" key="2">
    <source>
        <dbReference type="ARBA" id="ARBA00022448"/>
    </source>
</evidence>
<feature type="domain" description="CusB-like beta-barrel" evidence="7">
    <location>
        <begin position="254"/>
        <end position="330"/>
    </location>
</feature>
<evidence type="ECO:0000256" key="3">
    <source>
        <dbReference type="ARBA" id="ARBA00022729"/>
    </source>
</evidence>
<dbReference type="Gene3D" id="2.40.30.170">
    <property type="match status" value="1"/>
</dbReference>
<evidence type="ECO:0000256" key="1">
    <source>
        <dbReference type="ARBA" id="ARBA00009477"/>
    </source>
</evidence>
<dbReference type="GO" id="GO:0015679">
    <property type="term" value="P:plasma membrane copper ion transport"/>
    <property type="evidence" value="ECO:0007669"/>
    <property type="project" value="TreeGrafter"/>
</dbReference>
<dbReference type="GO" id="GO:0046914">
    <property type="term" value="F:transition metal ion binding"/>
    <property type="evidence" value="ECO:0007669"/>
    <property type="project" value="TreeGrafter"/>
</dbReference>
<dbReference type="InterPro" id="IPR051909">
    <property type="entry name" value="MFP_Cation_Efflux"/>
</dbReference>
<dbReference type="KEGG" id="xba:C7S18_08520"/>
<feature type="region of interest" description="Disordered" evidence="5">
    <location>
        <begin position="408"/>
        <end position="461"/>
    </location>
</feature>
<dbReference type="AlphaFoldDB" id="A0A2P1PQW1"/>
<accession>A0A2P1PQW1</accession>
<dbReference type="GO" id="GO:0060003">
    <property type="term" value="P:copper ion export"/>
    <property type="evidence" value="ECO:0007669"/>
    <property type="project" value="TreeGrafter"/>
</dbReference>
<keyword evidence="4" id="KW-0406">Ion transport</keyword>
<dbReference type="Proteomes" id="UP000241074">
    <property type="component" value="Chromosome"/>
</dbReference>
<organism evidence="9 10">
    <name type="scientific">Ahniella affigens</name>
    <dbReference type="NCBI Taxonomy" id="2021234"/>
    <lineage>
        <taxon>Bacteria</taxon>
        <taxon>Pseudomonadati</taxon>
        <taxon>Pseudomonadota</taxon>
        <taxon>Gammaproteobacteria</taxon>
        <taxon>Lysobacterales</taxon>
        <taxon>Rhodanobacteraceae</taxon>
        <taxon>Ahniella</taxon>
    </lineage>
</organism>
<comment type="similarity">
    <text evidence="1">Belongs to the membrane fusion protein (MFP) (TC 8.A.1) family.</text>
</comment>
<dbReference type="FunFam" id="2.40.420.20:FF:000003">
    <property type="entry name" value="Cation efflux system protein cusB"/>
    <property type="match status" value="1"/>
</dbReference>
<dbReference type="InterPro" id="IPR058790">
    <property type="entry name" value="BSH_CusB"/>
</dbReference>
<dbReference type="InterPro" id="IPR006143">
    <property type="entry name" value="RND_pump_MFP"/>
</dbReference>
<feature type="domain" description="CusB-like barrel-sandwich hybrid" evidence="6">
    <location>
        <begin position="127"/>
        <end position="249"/>
    </location>
</feature>
<dbReference type="Pfam" id="PF25954">
    <property type="entry name" value="Beta-barrel_RND_2"/>
    <property type="match status" value="1"/>
</dbReference>
<feature type="compositionally biased region" description="Polar residues" evidence="5">
    <location>
        <begin position="413"/>
        <end position="425"/>
    </location>
</feature>
<reference evidence="9 10" key="2">
    <citation type="submission" date="2018-03" db="EMBL/GenBank/DDBJ databases">
        <authorList>
            <person name="Keele B.F."/>
        </authorList>
    </citation>
    <scope>NUCLEOTIDE SEQUENCE [LARGE SCALE GENOMIC DNA]</scope>
    <source>
        <strain evidence="9 10">D13</strain>
    </source>
</reference>
<gene>
    <name evidence="9" type="ORF">C7S18_08520</name>
</gene>